<dbReference type="InterPro" id="IPR001902">
    <property type="entry name" value="SLC26A/SulP_fam"/>
</dbReference>
<dbReference type="OrthoDB" id="9771198at2"/>
<keyword evidence="4 5" id="KW-0472">Membrane</keyword>
<dbReference type="GO" id="GO:0055085">
    <property type="term" value="P:transmembrane transport"/>
    <property type="evidence" value="ECO:0007669"/>
    <property type="project" value="InterPro"/>
</dbReference>
<gene>
    <name evidence="7" type="ORF">EAX61_02780</name>
</gene>
<reference evidence="7 8" key="1">
    <citation type="submission" date="2018-10" db="EMBL/GenBank/DDBJ databases">
        <title>Dokdonia luteus sp. nov., isolated from sea water.</title>
        <authorList>
            <person name="Zhou L.Y."/>
            <person name="Du Z.J."/>
        </authorList>
    </citation>
    <scope>NUCLEOTIDE SEQUENCE [LARGE SCALE GENOMIC DNA]</scope>
    <source>
        <strain evidence="7 8">SH27</strain>
    </source>
</reference>
<feature type="transmembrane region" description="Helical" evidence="5">
    <location>
        <begin position="444"/>
        <end position="475"/>
    </location>
</feature>
<dbReference type="Proteomes" id="UP000281985">
    <property type="component" value="Unassembled WGS sequence"/>
</dbReference>
<keyword evidence="8" id="KW-1185">Reference proteome</keyword>
<feature type="domain" description="STAS" evidence="6">
    <location>
        <begin position="505"/>
        <end position="617"/>
    </location>
</feature>
<dbReference type="PANTHER" id="PTHR11814">
    <property type="entry name" value="SULFATE TRANSPORTER"/>
    <property type="match status" value="1"/>
</dbReference>
<dbReference type="Pfam" id="PF01740">
    <property type="entry name" value="STAS"/>
    <property type="match status" value="1"/>
</dbReference>
<dbReference type="SUPFAM" id="SSF52091">
    <property type="entry name" value="SpoIIaa-like"/>
    <property type="match status" value="1"/>
</dbReference>
<feature type="transmembrane region" description="Helical" evidence="5">
    <location>
        <begin position="12"/>
        <end position="32"/>
    </location>
</feature>
<dbReference type="InterPro" id="IPR002645">
    <property type="entry name" value="STAS_dom"/>
</dbReference>
<evidence type="ECO:0000256" key="5">
    <source>
        <dbReference type="SAM" id="Phobius"/>
    </source>
</evidence>
<feature type="transmembrane region" description="Helical" evidence="5">
    <location>
        <begin position="61"/>
        <end position="81"/>
    </location>
</feature>
<dbReference type="RefSeq" id="WP_121916136.1">
    <property type="nucleotide sequence ID" value="NZ_REFV01000002.1"/>
</dbReference>
<feature type="transmembrane region" description="Helical" evidence="5">
    <location>
        <begin position="254"/>
        <end position="272"/>
    </location>
</feature>
<dbReference type="InterPro" id="IPR036513">
    <property type="entry name" value="STAS_dom_sf"/>
</dbReference>
<feature type="transmembrane region" description="Helical" evidence="5">
    <location>
        <begin position="230"/>
        <end position="248"/>
    </location>
</feature>
<keyword evidence="3 5" id="KW-1133">Transmembrane helix</keyword>
<feature type="transmembrane region" description="Helical" evidence="5">
    <location>
        <begin position="305"/>
        <end position="326"/>
    </location>
</feature>
<dbReference type="Pfam" id="PF00916">
    <property type="entry name" value="Sulfate_transp"/>
    <property type="match status" value="2"/>
</dbReference>
<dbReference type="PROSITE" id="PS50801">
    <property type="entry name" value="STAS"/>
    <property type="match status" value="1"/>
</dbReference>
<dbReference type="AlphaFoldDB" id="A0A3M0GEZ6"/>
<feature type="transmembrane region" description="Helical" evidence="5">
    <location>
        <begin position="39"/>
        <end position="55"/>
    </location>
</feature>
<comment type="caution">
    <text evidence="7">The sequence shown here is derived from an EMBL/GenBank/DDBJ whole genome shotgun (WGS) entry which is preliminary data.</text>
</comment>
<dbReference type="EMBL" id="REFV01000002">
    <property type="protein sequence ID" value="RMB63334.1"/>
    <property type="molecule type" value="Genomic_DNA"/>
</dbReference>
<name>A0A3M0GEZ6_9FLAO</name>
<evidence type="ECO:0000259" key="6">
    <source>
        <dbReference type="PROSITE" id="PS50801"/>
    </source>
</evidence>
<dbReference type="Gene3D" id="3.30.750.24">
    <property type="entry name" value="STAS domain"/>
    <property type="match status" value="1"/>
</dbReference>
<dbReference type="InterPro" id="IPR011547">
    <property type="entry name" value="SLC26A/SulP_dom"/>
</dbReference>
<proteinExistence type="predicted"/>
<evidence type="ECO:0000256" key="3">
    <source>
        <dbReference type="ARBA" id="ARBA00022989"/>
    </source>
</evidence>
<feature type="transmembrane region" description="Helical" evidence="5">
    <location>
        <begin position="380"/>
        <end position="398"/>
    </location>
</feature>
<dbReference type="GO" id="GO:0016020">
    <property type="term" value="C:membrane"/>
    <property type="evidence" value="ECO:0007669"/>
    <property type="project" value="UniProtKB-SubCell"/>
</dbReference>
<evidence type="ECO:0000313" key="8">
    <source>
        <dbReference type="Proteomes" id="UP000281985"/>
    </source>
</evidence>
<feature type="transmembrane region" description="Helical" evidence="5">
    <location>
        <begin position="404"/>
        <end position="423"/>
    </location>
</feature>
<evidence type="ECO:0000256" key="4">
    <source>
        <dbReference type="ARBA" id="ARBA00023136"/>
    </source>
</evidence>
<dbReference type="CDD" id="cd07042">
    <property type="entry name" value="STAS_SulP_like_sulfate_transporter"/>
    <property type="match status" value="1"/>
</dbReference>
<keyword evidence="2 5" id="KW-0812">Transmembrane</keyword>
<feature type="transmembrane region" description="Helical" evidence="5">
    <location>
        <begin position="93"/>
        <end position="113"/>
    </location>
</feature>
<organism evidence="7 8">
    <name type="scientific">Dokdonia sinensis</name>
    <dbReference type="NCBI Taxonomy" id="2479847"/>
    <lineage>
        <taxon>Bacteria</taxon>
        <taxon>Pseudomonadati</taxon>
        <taxon>Bacteroidota</taxon>
        <taxon>Flavobacteriia</taxon>
        <taxon>Flavobacteriales</taxon>
        <taxon>Flavobacteriaceae</taxon>
        <taxon>Dokdonia</taxon>
    </lineage>
</organism>
<feature type="transmembrane region" description="Helical" evidence="5">
    <location>
        <begin position="119"/>
        <end position="138"/>
    </location>
</feature>
<comment type="subcellular location">
    <subcellularLocation>
        <location evidence="1">Membrane</location>
        <topology evidence="1">Multi-pass membrane protein</topology>
    </subcellularLocation>
</comment>
<evidence type="ECO:0000313" key="7">
    <source>
        <dbReference type="EMBL" id="RMB63334.1"/>
    </source>
</evidence>
<accession>A0A3M0GEZ6</accession>
<sequence length="628" mass="66867">MKDFFKHLKGDAFGGITAGIVALPLALAFGVSSGLGPSAGLYGAIFIGFVAALFGGTPTQISGPTAPMTAVSMVVIAGILAANDGDMEKALPAILTVFLLAGVFQIILGAAGIGKYIKYIPYPVISGFMTAIGIMILITQILPAVGYYPNDDTEFVQSFTPQAQEVLLEKTLRDEAGEGLLVLENFEETIRLAREGQSEDINKEAIILAKAASSGVVGTFKVIGRAVQNINWIELALALATIFIIYGFKKITTAVPSTLVALLVVSGIAYVAPFEYRAIQEIPVGFPKINLGIITEFSFSTISPYILTALSLSFLGAIDSLLTSVIADNMTKTNHKPNKELVGQGIGNAVASIFGGLPGAGATIRTVVNINSGAKTKLSGMVAAVLLLIILLGLGPVASQIPAAVLAGILITVGFGVMDYKGLKAIPNLPKDIKVGPLKLSSEVIIMFTVMVLAVVWDLVAAVGIGLVLSCLMFMKKMGDFTARQSRIVDFKSLNPNDNKWSDEVSFPEKLKEEIFIKHLSGPLFFGYTSEFSALTKQIPATASDVILRMGRVPYVDQSGVYAIEDTVLQLKQAGIKLHIVGLKKQPKYMLERIGIIPNLIPQSEVYGTFEECISSLRKKVEDVIDKS</sequence>
<protein>
    <submittedName>
        <fullName evidence="7">SulP family inorganic anion transporter</fullName>
    </submittedName>
</protein>
<evidence type="ECO:0000256" key="1">
    <source>
        <dbReference type="ARBA" id="ARBA00004141"/>
    </source>
</evidence>
<evidence type="ECO:0000256" key="2">
    <source>
        <dbReference type="ARBA" id="ARBA00022692"/>
    </source>
</evidence>
<feature type="transmembrane region" description="Helical" evidence="5">
    <location>
        <begin position="346"/>
        <end position="368"/>
    </location>
</feature>